<evidence type="ECO:0000313" key="5">
    <source>
        <dbReference type="Proteomes" id="UP000646365"/>
    </source>
</evidence>
<dbReference type="InterPro" id="IPR036271">
    <property type="entry name" value="Tet_transcr_reg_TetR-rel_C_sf"/>
</dbReference>
<organism evidence="4 5">
    <name type="scientific">Aliidongia dinghuensis</name>
    <dbReference type="NCBI Taxonomy" id="1867774"/>
    <lineage>
        <taxon>Bacteria</taxon>
        <taxon>Pseudomonadati</taxon>
        <taxon>Pseudomonadota</taxon>
        <taxon>Alphaproteobacteria</taxon>
        <taxon>Rhodospirillales</taxon>
        <taxon>Dongiaceae</taxon>
        <taxon>Aliidongia</taxon>
    </lineage>
</organism>
<feature type="domain" description="Tetracyclin repressor-like C-terminal" evidence="3">
    <location>
        <begin position="80"/>
        <end position="188"/>
    </location>
</feature>
<dbReference type="Gene3D" id="1.10.357.10">
    <property type="entry name" value="Tetracycline Repressor, domain 2"/>
    <property type="match status" value="1"/>
</dbReference>
<keyword evidence="1" id="KW-0805">Transcription regulation</keyword>
<dbReference type="InterPro" id="IPR011075">
    <property type="entry name" value="TetR_C"/>
</dbReference>
<proteinExistence type="predicted"/>
<dbReference type="Pfam" id="PF16925">
    <property type="entry name" value="TetR_C_13"/>
    <property type="match status" value="1"/>
</dbReference>
<dbReference type="SUPFAM" id="SSF48498">
    <property type="entry name" value="Tetracyclin repressor-like, C-terminal domain"/>
    <property type="match status" value="1"/>
</dbReference>
<evidence type="ECO:0000313" key="4">
    <source>
        <dbReference type="EMBL" id="GGF47528.1"/>
    </source>
</evidence>
<dbReference type="AlphaFoldDB" id="A0A8J2Z1I3"/>
<dbReference type="PANTHER" id="PTHR47506">
    <property type="entry name" value="TRANSCRIPTIONAL REGULATORY PROTEIN"/>
    <property type="match status" value="1"/>
</dbReference>
<reference evidence="4" key="1">
    <citation type="journal article" date="2014" name="Int. J. Syst. Evol. Microbiol.">
        <title>Complete genome sequence of Corynebacterium casei LMG S-19264T (=DSM 44701T), isolated from a smear-ripened cheese.</title>
        <authorList>
            <consortium name="US DOE Joint Genome Institute (JGI-PGF)"/>
            <person name="Walter F."/>
            <person name="Albersmeier A."/>
            <person name="Kalinowski J."/>
            <person name="Ruckert C."/>
        </authorList>
    </citation>
    <scope>NUCLEOTIDE SEQUENCE</scope>
    <source>
        <strain evidence="4">CGMCC 1.15725</strain>
    </source>
</reference>
<evidence type="ECO:0000256" key="1">
    <source>
        <dbReference type="ARBA" id="ARBA00023015"/>
    </source>
</evidence>
<dbReference type="Proteomes" id="UP000646365">
    <property type="component" value="Unassembled WGS sequence"/>
</dbReference>
<dbReference type="RefSeq" id="WP_189052120.1">
    <property type="nucleotide sequence ID" value="NZ_BMJQ01000025.1"/>
</dbReference>
<dbReference type="Gene3D" id="1.10.10.60">
    <property type="entry name" value="Homeodomain-like"/>
    <property type="match status" value="1"/>
</dbReference>
<dbReference type="InterPro" id="IPR009057">
    <property type="entry name" value="Homeodomain-like_sf"/>
</dbReference>
<accession>A0A8J2Z1I3</accession>
<keyword evidence="5" id="KW-1185">Reference proteome</keyword>
<protein>
    <submittedName>
        <fullName evidence="4">TetR family transcriptional regulator</fullName>
    </submittedName>
</protein>
<name>A0A8J2Z1I3_9PROT</name>
<dbReference type="PANTHER" id="PTHR47506:SF10">
    <property type="entry name" value="TRANSCRIPTIONAL REGULATORY PROTEIN"/>
    <property type="match status" value="1"/>
</dbReference>
<keyword evidence="2" id="KW-0804">Transcription</keyword>
<comment type="caution">
    <text evidence="4">The sequence shown here is derived from an EMBL/GenBank/DDBJ whole genome shotgun (WGS) entry which is preliminary data.</text>
</comment>
<sequence>MGRVRTFDLEERLDRAVDAFWEHGFEGSALTALCKTMGLFPGSLYGTYGDKRRLYVLAIDRYMSTVSAEAVEILGRDASGLGALRAYFSKLIDGMVDGKRQWGCLITNTIVELAQRDAEVKAKVDLHLARLETALAGAIARARQAGEIPAAIRAGTPLEDAAFLVCVVQGLNVLAKTRPSRQRLEMVAATALAALGVERNAG</sequence>
<evidence type="ECO:0000259" key="3">
    <source>
        <dbReference type="Pfam" id="PF16925"/>
    </source>
</evidence>
<dbReference type="EMBL" id="BMJQ01000025">
    <property type="protein sequence ID" value="GGF47528.1"/>
    <property type="molecule type" value="Genomic_DNA"/>
</dbReference>
<reference evidence="4" key="2">
    <citation type="submission" date="2020-09" db="EMBL/GenBank/DDBJ databases">
        <authorList>
            <person name="Sun Q."/>
            <person name="Zhou Y."/>
        </authorList>
    </citation>
    <scope>NUCLEOTIDE SEQUENCE</scope>
    <source>
        <strain evidence="4">CGMCC 1.15725</strain>
    </source>
</reference>
<dbReference type="SUPFAM" id="SSF46689">
    <property type="entry name" value="Homeodomain-like"/>
    <property type="match status" value="1"/>
</dbReference>
<gene>
    <name evidence="4" type="ORF">GCM10011611_62460</name>
</gene>
<evidence type="ECO:0000256" key="2">
    <source>
        <dbReference type="ARBA" id="ARBA00023163"/>
    </source>
</evidence>